<sequence length="439" mass="49662">MKLTYRGDSRKVAEAFGAVAKNQTWPHRIYNTINSDELGQNLTGLREEPANYFYNYCGINPFPWMVVSLRVERVALINLLTTLINVKVVGGAGTDQAFESYSKETFGTSEEMEDVLGLRSRLHAVHKKRRTRTGATNVAVSSKEKTTSGRLEYYQKMREDPIRASTMVIASTASPTNSSSRVSSLIIAIDNPSLHALFCATTPLPSIEEFVSKDDSELFSAHRYLNVRELYAVIEGYEVLVPKTVKECMRHTESSSGHEVPLLTQLISTLRNLLTEATTISLGVRENTIGAEAHYKELVASCERERKRFLEMGGRIRYSTNRVTRDFIIIEHKDIMARCEQKHAEDLEGLKKSSIETMLSLLTEVKFNILLYTQVAAGPFDARHIDFDALYEIEMDNLGFDVCCLLGIASEEFIPKWRGLWTFTLRVVLVRQVLWLLAI</sequence>
<dbReference type="Proteomes" id="UP000239757">
    <property type="component" value="Unassembled WGS sequence"/>
</dbReference>
<accession>A0A2P5YN40</accession>
<name>A0A2P5YN40_GOSBA</name>
<reference evidence="1 2" key="1">
    <citation type="submission" date="2015-01" db="EMBL/GenBank/DDBJ databases">
        <title>Genome of allotetraploid Gossypium barbadense reveals genomic plasticity and fiber elongation in cotton evolution.</title>
        <authorList>
            <person name="Chen X."/>
            <person name="Liu X."/>
            <person name="Zhao B."/>
            <person name="Zheng H."/>
            <person name="Hu Y."/>
            <person name="Lu G."/>
            <person name="Yang C."/>
            <person name="Chen J."/>
            <person name="Shan C."/>
            <person name="Zhang L."/>
            <person name="Zhou Y."/>
            <person name="Wang L."/>
            <person name="Guo W."/>
            <person name="Bai Y."/>
            <person name="Ruan J."/>
            <person name="Shangguan X."/>
            <person name="Mao Y."/>
            <person name="Jiang J."/>
            <person name="Zhu Y."/>
            <person name="Lei J."/>
            <person name="Kang H."/>
            <person name="Chen S."/>
            <person name="He X."/>
            <person name="Wang R."/>
            <person name="Wang Y."/>
            <person name="Chen J."/>
            <person name="Wang L."/>
            <person name="Yu S."/>
            <person name="Wang B."/>
            <person name="Wei J."/>
            <person name="Song S."/>
            <person name="Lu X."/>
            <person name="Gao Z."/>
            <person name="Gu W."/>
            <person name="Deng X."/>
            <person name="Ma D."/>
            <person name="Wang S."/>
            <person name="Liang W."/>
            <person name="Fang L."/>
            <person name="Cai C."/>
            <person name="Zhu X."/>
            <person name="Zhou B."/>
            <person name="Zhang Y."/>
            <person name="Chen Z."/>
            <person name="Xu S."/>
            <person name="Zhu R."/>
            <person name="Wang S."/>
            <person name="Zhang T."/>
            <person name="Zhao G."/>
        </authorList>
    </citation>
    <scope>NUCLEOTIDE SEQUENCE [LARGE SCALE GENOMIC DNA]</scope>
    <source>
        <strain evidence="2">cv. Xinhai21</strain>
        <tissue evidence="1">Leaf</tissue>
    </source>
</reference>
<dbReference type="EMBL" id="KZ662973">
    <property type="protein sequence ID" value="PPS17006.1"/>
    <property type="molecule type" value="Genomic_DNA"/>
</dbReference>
<dbReference type="OrthoDB" id="10519210at2759"/>
<evidence type="ECO:0000313" key="2">
    <source>
        <dbReference type="Proteomes" id="UP000239757"/>
    </source>
</evidence>
<organism evidence="1 2">
    <name type="scientific">Gossypium barbadense</name>
    <name type="common">Sea Island cotton</name>
    <name type="synonym">Hibiscus barbadensis</name>
    <dbReference type="NCBI Taxonomy" id="3634"/>
    <lineage>
        <taxon>Eukaryota</taxon>
        <taxon>Viridiplantae</taxon>
        <taxon>Streptophyta</taxon>
        <taxon>Embryophyta</taxon>
        <taxon>Tracheophyta</taxon>
        <taxon>Spermatophyta</taxon>
        <taxon>Magnoliopsida</taxon>
        <taxon>eudicotyledons</taxon>
        <taxon>Gunneridae</taxon>
        <taxon>Pentapetalae</taxon>
        <taxon>rosids</taxon>
        <taxon>malvids</taxon>
        <taxon>Malvales</taxon>
        <taxon>Malvaceae</taxon>
        <taxon>Malvoideae</taxon>
        <taxon>Gossypium</taxon>
    </lineage>
</organism>
<dbReference type="AlphaFoldDB" id="A0A2P5YN40"/>
<protein>
    <submittedName>
        <fullName evidence="1">Uncharacterized protein</fullName>
    </submittedName>
</protein>
<evidence type="ECO:0000313" key="1">
    <source>
        <dbReference type="EMBL" id="PPS17006.1"/>
    </source>
</evidence>
<gene>
    <name evidence="1" type="ORF">GOBAR_AA03572</name>
</gene>
<proteinExistence type="predicted"/>